<accession>A0ABV1SD81</accession>
<feature type="transmembrane region" description="Helical" evidence="7">
    <location>
        <begin position="126"/>
        <end position="148"/>
    </location>
</feature>
<feature type="transmembrane region" description="Helical" evidence="7">
    <location>
        <begin position="193"/>
        <end position="218"/>
    </location>
</feature>
<evidence type="ECO:0000313" key="9">
    <source>
        <dbReference type="Proteomes" id="UP001438953"/>
    </source>
</evidence>
<dbReference type="RefSeq" id="WP_339113519.1">
    <property type="nucleotide sequence ID" value="NZ_JAYWLC010000002.1"/>
</dbReference>
<feature type="transmembrane region" description="Helical" evidence="7">
    <location>
        <begin position="61"/>
        <end position="83"/>
    </location>
</feature>
<sequence>MFDIIRLILPIYLLIAVGFVLIRIRYIAPADLRGAGRLVIRFFLPLVVFAAVGAGQHDTALHPMLFAAYVGGSLLSYASAYGMAWMAGKDHGVRAFEAMGCSCSNSAFFGLPIVTLVSGPAIAFDIFAMALLVENLIMIPLAVSIIEAESGLTWPKLRKLIFGVLTNPLLVGAVAGLIWKATGLGLPQIALDAIGLMTPVAAPVALLTVGGAVAELSLRTFRWGVVRITLCKLILHPLWVGLMILLLSGMPGDLQIAAIVNASLPMMSVYMLFGIRFRREDVAATALITATALSFVTLSTLLYLLR</sequence>
<evidence type="ECO:0000256" key="3">
    <source>
        <dbReference type="ARBA" id="ARBA00022475"/>
    </source>
</evidence>
<comment type="subcellular location">
    <subcellularLocation>
        <location evidence="1">Membrane</location>
        <topology evidence="1">Multi-pass membrane protein</topology>
    </subcellularLocation>
</comment>
<gene>
    <name evidence="8" type="ORF">VSX56_03720</name>
</gene>
<dbReference type="PANTHER" id="PTHR36838">
    <property type="entry name" value="AUXIN EFFLUX CARRIER FAMILY PROTEIN"/>
    <property type="match status" value="1"/>
</dbReference>
<dbReference type="Pfam" id="PF03547">
    <property type="entry name" value="Mem_trans"/>
    <property type="match status" value="1"/>
</dbReference>
<feature type="transmembrane region" description="Helical" evidence="7">
    <location>
        <begin position="230"/>
        <end position="250"/>
    </location>
</feature>
<evidence type="ECO:0000313" key="8">
    <source>
        <dbReference type="EMBL" id="MER5170874.1"/>
    </source>
</evidence>
<evidence type="ECO:0000256" key="2">
    <source>
        <dbReference type="ARBA" id="ARBA00022448"/>
    </source>
</evidence>
<feature type="transmembrane region" description="Helical" evidence="7">
    <location>
        <begin position="38"/>
        <end position="55"/>
    </location>
</feature>
<name>A0ABV1SD81_9RHOB</name>
<organism evidence="8 9">
    <name type="scientific">Thioclava kandeliae</name>
    <dbReference type="NCBI Taxonomy" id="3070818"/>
    <lineage>
        <taxon>Bacteria</taxon>
        <taxon>Pseudomonadati</taxon>
        <taxon>Pseudomonadota</taxon>
        <taxon>Alphaproteobacteria</taxon>
        <taxon>Rhodobacterales</taxon>
        <taxon>Paracoccaceae</taxon>
        <taxon>Thioclava</taxon>
    </lineage>
</organism>
<proteinExistence type="predicted"/>
<evidence type="ECO:0000256" key="5">
    <source>
        <dbReference type="ARBA" id="ARBA00022989"/>
    </source>
</evidence>
<dbReference type="EMBL" id="JAYWLC010000002">
    <property type="protein sequence ID" value="MER5170874.1"/>
    <property type="molecule type" value="Genomic_DNA"/>
</dbReference>
<evidence type="ECO:0000256" key="4">
    <source>
        <dbReference type="ARBA" id="ARBA00022692"/>
    </source>
</evidence>
<comment type="caution">
    <text evidence="8">The sequence shown here is derived from an EMBL/GenBank/DDBJ whole genome shotgun (WGS) entry which is preliminary data.</text>
</comment>
<feature type="transmembrane region" description="Helical" evidence="7">
    <location>
        <begin position="160"/>
        <end position="181"/>
    </location>
</feature>
<feature type="transmembrane region" description="Helical" evidence="7">
    <location>
        <begin position="95"/>
        <end position="114"/>
    </location>
</feature>
<evidence type="ECO:0000256" key="7">
    <source>
        <dbReference type="SAM" id="Phobius"/>
    </source>
</evidence>
<keyword evidence="3" id="KW-1003">Cell membrane</keyword>
<keyword evidence="6 7" id="KW-0472">Membrane</keyword>
<keyword evidence="4 7" id="KW-0812">Transmembrane</keyword>
<keyword evidence="5 7" id="KW-1133">Transmembrane helix</keyword>
<feature type="transmembrane region" description="Helical" evidence="7">
    <location>
        <begin position="282"/>
        <end position="305"/>
    </location>
</feature>
<evidence type="ECO:0000256" key="6">
    <source>
        <dbReference type="ARBA" id="ARBA00023136"/>
    </source>
</evidence>
<dbReference type="Proteomes" id="UP001438953">
    <property type="component" value="Unassembled WGS sequence"/>
</dbReference>
<dbReference type="PANTHER" id="PTHR36838:SF1">
    <property type="entry name" value="SLR1864 PROTEIN"/>
    <property type="match status" value="1"/>
</dbReference>
<reference evidence="8 9" key="1">
    <citation type="submission" date="2024-06" db="EMBL/GenBank/DDBJ databases">
        <title>Thioclava kandeliae sp. nov. from a rhizosphere soil sample of Kandelia candel in a mangrove.</title>
        <authorList>
            <person name="Mu T."/>
        </authorList>
    </citation>
    <scope>NUCLEOTIDE SEQUENCE [LARGE SCALE GENOMIC DNA]</scope>
    <source>
        <strain evidence="8 9">CPCC 100088</strain>
    </source>
</reference>
<feature type="transmembrane region" description="Helical" evidence="7">
    <location>
        <begin position="6"/>
        <end position="26"/>
    </location>
</feature>
<protein>
    <submittedName>
        <fullName evidence="8">AEC family transporter</fullName>
    </submittedName>
</protein>
<feature type="transmembrane region" description="Helical" evidence="7">
    <location>
        <begin position="256"/>
        <end position="275"/>
    </location>
</feature>
<keyword evidence="2" id="KW-0813">Transport</keyword>
<evidence type="ECO:0000256" key="1">
    <source>
        <dbReference type="ARBA" id="ARBA00004141"/>
    </source>
</evidence>
<keyword evidence="9" id="KW-1185">Reference proteome</keyword>
<dbReference type="InterPro" id="IPR004776">
    <property type="entry name" value="Mem_transp_PIN-like"/>
</dbReference>